<gene>
    <name evidence="2" type="ORF">CSSPJE1EN2_LOCUS17031</name>
</gene>
<proteinExistence type="predicted"/>
<evidence type="ECO:0000313" key="3">
    <source>
        <dbReference type="Proteomes" id="UP001497522"/>
    </source>
</evidence>
<dbReference type="Proteomes" id="UP001497522">
    <property type="component" value="Chromosome 4"/>
</dbReference>
<organism evidence="2 3">
    <name type="scientific">Sphagnum jensenii</name>
    <dbReference type="NCBI Taxonomy" id="128206"/>
    <lineage>
        <taxon>Eukaryota</taxon>
        <taxon>Viridiplantae</taxon>
        <taxon>Streptophyta</taxon>
        <taxon>Embryophyta</taxon>
        <taxon>Bryophyta</taxon>
        <taxon>Sphagnophytina</taxon>
        <taxon>Sphagnopsida</taxon>
        <taxon>Sphagnales</taxon>
        <taxon>Sphagnaceae</taxon>
        <taxon>Sphagnum</taxon>
    </lineage>
</organism>
<sequence>MSGNGFRTLMGGMGIPEPPHQSGIHPNDGNSTHQIPEWRLLDDLLFQLSHMFHQQKQQTVFLIDNYELVLSVLKEAGIDGGKTQQQFEELLKSSSTVFVVREDAAGSSNAQHIRLEEVEALVKNFATRWKGAIDIMHKDVITSSSIFVCGMEILRAALTQLLLYYTCLCDSLKCVGQGPVVPGVGDGVALSKDVVSIPSIMYGIKKYSRTF</sequence>
<protein>
    <recommendedName>
        <fullName evidence="1">Vps52 C-terminal domain-containing protein</fullName>
    </recommendedName>
</protein>
<dbReference type="InterPro" id="IPR048361">
    <property type="entry name" value="Vps52_C"/>
</dbReference>
<dbReference type="InterPro" id="IPR007258">
    <property type="entry name" value="Vps52"/>
</dbReference>
<reference evidence="2" key="1">
    <citation type="submission" date="2024-03" db="EMBL/GenBank/DDBJ databases">
        <authorList>
            <consortium name="ELIXIR-Norway"/>
            <consortium name="Elixir Norway"/>
        </authorList>
    </citation>
    <scope>NUCLEOTIDE SEQUENCE</scope>
</reference>
<keyword evidence="3" id="KW-1185">Reference proteome</keyword>
<name>A0ABP1BGX9_9BRYO</name>
<dbReference type="PANTHER" id="PTHR14190:SF7">
    <property type="entry name" value="VACUOLAR PROTEIN SORTING-ASSOCIATED PROTEIN 52 HOMOLOG"/>
    <property type="match status" value="1"/>
</dbReference>
<accession>A0ABP1BGX9</accession>
<dbReference type="PANTHER" id="PTHR14190">
    <property type="entry name" value="SUPPRESSOR OF ACTIN MUTATIONS 2/VACUOLAR PROTEIN SORTING 52"/>
    <property type="match status" value="1"/>
</dbReference>
<dbReference type="EMBL" id="OZ023705">
    <property type="protein sequence ID" value="CAK9874782.1"/>
    <property type="molecule type" value="Genomic_DNA"/>
</dbReference>
<feature type="domain" description="Vps52 C-terminal" evidence="1">
    <location>
        <begin position="42"/>
        <end position="99"/>
    </location>
</feature>
<evidence type="ECO:0000313" key="2">
    <source>
        <dbReference type="EMBL" id="CAK9874782.1"/>
    </source>
</evidence>
<dbReference type="Pfam" id="PF20655">
    <property type="entry name" value="Vps52_C"/>
    <property type="match status" value="1"/>
</dbReference>
<evidence type="ECO:0000259" key="1">
    <source>
        <dbReference type="Pfam" id="PF20655"/>
    </source>
</evidence>